<organism evidence="1 2">
    <name type="scientific">Halomonas elongata</name>
    <dbReference type="NCBI Taxonomy" id="2746"/>
    <lineage>
        <taxon>Bacteria</taxon>
        <taxon>Pseudomonadati</taxon>
        <taxon>Pseudomonadota</taxon>
        <taxon>Gammaproteobacteria</taxon>
        <taxon>Oceanospirillales</taxon>
        <taxon>Halomonadaceae</taxon>
        <taxon>Halomonas</taxon>
    </lineage>
</organism>
<reference evidence="1 2" key="1">
    <citation type="submission" date="2016-06" db="EMBL/GenBank/DDBJ databases">
        <title>Genome sequence of halotolerant plant growth promoting strain of Halomonas elongata HEK1 isolated from salterns of Rann of Kutch, Gujarat, India.</title>
        <authorList>
            <person name="Gaba S."/>
            <person name="Singh R.N."/>
            <person name="Abrol S."/>
            <person name="Kaushik R."/>
            <person name="Saxena A.K."/>
        </authorList>
    </citation>
    <scope>NUCLEOTIDE SEQUENCE [LARGE SCALE GENOMIC DNA]</scope>
    <source>
        <strain evidence="1 2">HEK1</strain>
    </source>
</reference>
<gene>
    <name evidence="1" type="ORF">A8U91_01716</name>
</gene>
<sequence>MFLARIIDYFNTHLEAFNPSASLRRHAGFRNDNGQVSAELGAYVSSHASTPF</sequence>
<dbReference type="AlphaFoldDB" id="A0A1B8P520"/>
<proteinExistence type="predicted"/>
<evidence type="ECO:0000313" key="2">
    <source>
        <dbReference type="Proteomes" id="UP000092504"/>
    </source>
</evidence>
<protein>
    <submittedName>
        <fullName evidence="1">Uncharacterized protein</fullName>
    </submittedName>
</protein>
<evidence type="ECO:0000313" key="1">
    <source>
        <dbReference type="EMBL" id="OBX37356.1"/>
    </source>
</evidence>
<comment type="caution">
    <text evidence="1">The sequence shown here is derived from an EMBL/GenBank/DDBJ whole genome shotgun (WGS) entry which is preliminary data.</text>
</comment>
<dbReference type="Proteomes" id="UP000092504">
    <property type="component" value="Unassembled WGS sequence"/>
</dbReference>
<accession>A0A1B8P520</accession>
<dbReference type="EMBL" id="MAJD01000001">
    <property type="protein sequence ID" value="OBX37356.1"/>
    <property type="molecule type" value="Genomic_DNA"/>
</dbReference>
<name>A0A1B8P520_HALEL</name>